<dbReference type="STRING" id="1229276.DI53_2721"/>
<dbReference type="InterPro" id="IPR023214">
    <property type="entry name" value="HAD_sf"/>
</dbReference>
<evidence type="ECO:0000313" key="1">
    <source>
        <dbReference type="EMBL" id="KGE13533.1"/>
    </source>
</evidence>
<dbReference type="SFLD" id="SFLDS00003">
    <property type="entry name" value="Haloacid_Dehalogenase"/>
    <property type="match status" value="1"/>
</dbReference>
<dbReference type="GO" id="GO:0006281">
    <property type="term" value="P:DNA repair"/>
    <property type="evidence" value="ECO:0007669"/>
    <property type="project" value="TreeGrafter"/>
</dbReference>
<dbReference type="PANTHER" id="PTHR43434:SF19">
    <property type="entry name" value="PHOSPHONOACETALDEHYDE HYDROLASE"/>
    <property type="match status" value="1"/>
</dbReference>
<dbReference type="PANTHER" id="PTHR43434">
    <property type="entry name" value="PHOSPHOGLYCOLATE PHOSPHATASE"/>
    <property type="match status" value="1"/>
</dbReference>
<sequence>METTESNSIQMVVCDMAGTTIDEDNIVYKTLHQAINQFGYNFSLEHVLTYGAGKEKKQAIESIIGTIEQHPDEDRITEIFDLFLALLEEKYDNALITPQKNAPEFFTALRNKGVRVVLNTGYNRRTAEKLINKLGWKVGVDIDALVTADDVPRNRPHPDMILHAMQLYNIPSGEQVAKVGDSKIDIAEGQNAGCRLSIGITTGAHTKEQLQSANPTFIVDNLMSILPLLD</sequence>
<dbReference type="GO" id="GO:0005829">
    <property type="term" value="C:cytosol"/>
    <property type="evidence" value="ECO:0007669"/>
    <property type="project" value="TreeGrafter"/>
</dbReference>
<dbReference type="SFLD" id="SFLDG01135">
    <property type="entry name" value="C1.5.6:_HAD__Beta-PGM__Phospha"/>
    <property type="match status" value="1"/>
</dbReference>
<reference evidence="1 2" key="2">
    <citation type="journal article" date="2015" name="PLoS ONE">
        <title>Whole-Genome Optical Mapping and Finished Genome Sequence of Sphingobacterium deserti sp. nov., a New Species Isolated from the Western Desert of China.</title>
        <authorList>
            <person name="Teng C."/>
            <person name="Zhou Z."/>
            <person name="Molnar I."/>
            <person name="Li X."/>
            <person name="Tang R."/>
            <person name="Chen M."/>
            <person name="Wang L."/>
            <person name="Su S."/>
            <person name="Zhang W."/>
            <person name="Lin M."/>
        </authorList>
    </citation>
    <scope>NUCLEOTIDE SEQUENCE [LARGE SCALE GENOMIC DNA]</scope>
    <source>
        <strain evidence="2">ACCC05744</strain>
    </source>
</reference>
<dbReference type="InterPro" id="IPR050155">
    <property type="entry name" value="HAD-like_hydrolase_sf"/>
</dbReference>
<accession>A0A0B8T3C4</accession>
<dbReference type="SUPFAM" id="SSF56784">
    <property type="entry name" value="HAD-like"/>
    <property type="match status" value="1"/>
</dbReference>
<dbReference type="eggNOG" id="COG0546">
    <property type="taxonomic scope" value="Bacteria"/>
</dbReference>
<dbReference type="EMBL" id="JJMU01000049">
    <property type="protein sequence ID" value="KGE13533.1"/>
    <property type="molecule type" value="Genomic_DNA"/>
</dbReference>
<keyword evidence="2" id="KW-1185">Reference proteome</keyword>
<dbReference type="Proteomes" id="UP000031802">
    <property type="component" value="Unassembled WGS sequence"/>
</dbReference>
<dbReference type="SFLD" id="SFLDG01129">
    <property type="entry name" value="C1.5:_HAD__Beta-PGM__Phosphata"/>
    <property type="match status" value="1"/>
</dbReference>
<name>A0A0B8T3C4_9SPHI</name>
<dbReference type="InterPro" id="IPR036412">
    <property type="entry name" value="HAD-like_sf"/>
</dbReference>
<dbReference type="Gene3D" id="1.10.150.240">
    <property type="entry name" value="Putative phosphatase, domain 2"/>
    <property type="match status" value="1"/>
</dbReference>
<gene>
    <name evidence="1" type="ORF">DI53_2721</name>
</gene>
<dbReference type="InterPro" id="IPR041492">
    <property type="entry name" value="HAD_2"/>
</dbReference>
<dbReference type="AlphaFoldDB" id="A0A0B8T3C4"/>
<dbReference type="Gene3D" id="3.40.50.1000">
    <property type="entry name" value="HAD superfamily/HAD-like"/>
    <property type="match status" value="1"/>
</dbReference>
<dbReference type="NCBIfam" id="TIGR01549">
    <property type="entry name" value="HAD-SF-IA-v1"/>
    <property type="match status" value="1"/>
</dbReference>
<reference evidence="2" key="1">
    <citation type="submission" date="2014-04" db="EMBL/GenBank/DDBJ databases">
        <title>Whole-Genome optical mapping and complete genome sequence of Sphingobacterium deserti sp. nov., a new spaces isolated from desert in the west of China.</title>
        <authorList>
            <person name="Teng C."/>
            <person name="Zhou Z."/>
            <person name="Li X."/>
            <person name="Chen M."/>
            <person name="Lin M."/>
            <person name="Wang L."/>
            <person name="Su S."/>
            <person name="Zhang C."/>
            <person name="Zhang W."/>
        </authorList>
    </citation>
    <scope>NUCLEOTIDE SEQUENCE [LARGE SCALE GENOMIC DNA]</scope>
    <source>
        <strain evidence="2">ACCC05744</strain>
    </source>
</reference>
<dbReference type="RefSeq" id="WP_037500383.1">
    <property type="nucleotide sequence ID" value="NZ_JJMU01000049.1"/>
</dbReference>
<dbReference type="GO" id="GO:0008967">
    <property type="term" value="F:phosphoglycolate phosphatase activity"/>
    <property type="evidence" value="ECO:0007669"/>
    <property type="project" value="TreeGrafter"/>
</dbReference>
<evidence type="ECO:0000313" key="2">
    <source>
        <dbReference type="Proteomes" id="UP000031802"/>
    </source>
</evidence>
<comment type="caution">
    <text evidence="1">The sequence shown here is derived from an EMBL/GenBank/DDBJ whole genome shotgun (WGS) entry which is preliminary data.</text>
</comment>
<dbReference type="PATRIC" id="fig|1229276.3.peg.2803"/>
<protein>
    <submittedName>
        <fullName evidence="1">HAD-superfamily hydrolase, subfamily IA, variant 1</fullName>
    </submittedName>
</protein>
<keyword evidence="1" id="KW-0378">Hydrolase</keyword>
<organism evidence="1 2">
    <name type="scientific">Sphingobacterium deserti</name>
    <dbReference type="NCBI Taxonomy" id="1229276"/>
    <lineage>
        <taxon>Bacteria</taxon>
        <taxon>Pseudomonadati</taxon>
        <taxon>Bacteroidota</taxon>
        <taxon>Sphingobacteriia</taxon>
        <taxon>Sphingobacteriales</taxon>
        <taxon>Sphingobacteriaceae</taxon>
        <taxon>Sphingobacterium</taxon>
    </lineage>
</organism>
<dbReference type="InterPro" id="IPR022468">
    <property type="entry name" value="PhnX-like"/>
</dbReference>
<dbReference type="InterPro" id="IPR023198">
    <property type="entry name" value="PGP-like_dom2"/>
</dbReference>
<dbReference type="NCBIfam" id="TIGR03351">
    <property type="entry name" value="PhnX-like"/>
    <property type="match status" value="1"/>
</dbReference>
<dbReference type="InterPro" id="IPR006439">
    <property type="entry name" value="HAD-SF_hydro_IA"/>
</dbReference>
<proteinExistence type="predicted"/>
<dbReference type="Pfam" id="PF13419">
    <property type="entry name" value="HAD_2"/>
    <property type="match status" value="1"/>
</dbReference>